<evidence type="ECO:0000313" key="1">
    <source>
        <dbReference type="EMBL" id="KAG7343528.1"/>
    </source>
</evidence>
<name>A0A9K3PDH5_9STRA</name>
<evidence type="ECO:0000313" key="2">
    <source>
        <dbReference type="Proteomes" id="UP000693970"/>
    </source>
</evidence>
<comment type="caution">
    <text evidence="1">The sequence shown here is derived from an EMBL/GenBank/DDBJ whole genome shotgun (WGS) entry which is preliminary data.</text>
</comment>
<protein>
    <submittedName>
        <fullName evidence="1">Uncharacterized protein</fullName>
    </submittedName>
</protein>
<dbReference type="EMBL" id="JAGRRH010000024">
    <property type="protein sequence ID" value="KAG7343528.1"/>
    <property type="molecule type" value="Genomic_DNA"/>
</dbReference>
<accession>A0A9K3PDH5</accession>
<reference evidence="1" key="2">
    <citation type="submission" date="2021-04" db="EMBL/GenBank/DDBJ databases">
        <authorList>
            <person name="Podell S."/>
        </authorList>
    </citation>
    <scope>NUCLEOTIDE SEQUENCE</scope>
    <source>
        <strain evidence="1">Hildebrandi</strain>
    </source>
</reference>
<dbReference type="Proteomes" id="UP000693970">
    <property type="component" value="Unassembled WGS sequence"/>
</dbReference>
<reference evidence="1" key="1">
    <citation type="journal article" date="2021" name="Sci. Rep.">
        <title>Diploid genomic architecture of Nitzschia inconspicua, an elite biomass production diatom.</title>
        <authorList>
            <person name="Oliver A."/>
            <person name="Podell S."/>
            <person name="Pinowska A."/>
            <person name="Traller J.C."/>
            <person name="Smith S.R."/>
            <person name="McClure R."/>
            <person name="Beliaev A."/>
            <person name="Bohutskyi P."/>
            <person name="Hill E.A."/>
            <person name="Rabines A."/>
            <person name="Zheng H."/>
            <person name="Allen L.Z."/>
            <person name="Kuo A."/>
            <person name="Grigoriev I.V."/>
            <person name="Allen A.E."/>
            <person name="Hazlebeck D."/>
            <person name="Allen E.E."/>
        </authorList>
    </citation>
    <scope>NUCLEOTIDE SEQUENCE</scope>
    <source>
        <strain evidence="1">Hildebrandi</strain>
    </source>
</reference>
<dbReference type="AlphaFoldDB" id="A0A9K3PDH5"/>
<proteinExistence type="predicted"/>
<sequence length="84" mass="9492">MRAPEIFDSLKKLCHSSATAKSKSDRISSVTASRCHHCSEKKLRCVCDHTNLEARQASYGPQIDYQGSWVKDHTNANAWSKVFH</sequence>
<organism evidence="1 2">
    <name type="scientific">Nitzschia inconspicua</name>
    <dbReference type="NCBI Taxonomy" id="303405"/>
    <lineage>
        <taxon>Eukaryota</taxon>
        <taxon>Sar</taxon>
        <taxon>Stramenopiles</taxon>
        <taxon>Ochrophyta</taxon>
        <taxon>Bacillariophyta</taxon>
        <taxon>Bacillariophyceae</taxon>
        <taxon>Bacillariophycidae</taxon>
        <taxon>Bacillariales</taxon>
        <taxon>Bacillariaceae</taxon>
        <taxon>Nitzschia</taxon>
    </lineage>
</organism>
<gene>
    <name evidence="1" type="ORF">IV203_021473</name>
</gene>
<keyword evidence="2" id="KW-1185">Reference proteome</keyword>